<comment type="caution">
    <text evidence="1">The sequence shown here is derived from an EMBL/GenBank/DDBJ whole genome shotgun (WGS) entry which is preliminary data.</text>
</comment>
<sequence length="82" mass="9521">MEGLEVLARKATGDEPPAKRVCYGREFYGLNLSIERPLEDMEPEKLKEEIKRWAKAVALYILEVRQMEGSSMEATYVEGWRK</sequence>
<dbReference type="AlphaFoldDB" id="A0AAV9CAJ6"/>
<gene>
    <name evidence="1" type="ORF">QJS10_CPB20g00497</name>
</gene>
<organism evidence="1 2">
    <name type="scientific">Acorus calamus</name>
    <name type="common">Sweet flag</name>
    <dbReference type="NCBI Taxonomy" id="4465"/>
    <lineage>
        <taxon>Eukaryota</taxon>
        <taxon>Viridiplantae</taxon>
        <taxon>Streptophyta</taxon>
        <taxon>Embryophyta</taxon>
        <taxon>Tracheophyta</taxon>
        <taxon>Spermatophyta</taxon>
        <taxon>Magnoliopsida</taxon>
        <taxon>Liliopsida</taxon>
        <taxon>Acoraceae</taxon>
        <taxon>Acorus</taxon>
    </lineage>
</organism>
<evidence type="ECO:0000313" key="2">
    <source>
        <dbReference type="Proteomes" id="UP001180020"/>
    </source>
</evidence>
<proteinExistence type="predicted"/>
<reference evidence="1" key="1">
    <citation type="journal article" date="2023" name="Nat. Commun.">
        <title>Diploid and tetraploid genomes of Acorus and the evolution of monocots.</title>
        <authorList>
            <person name="Ma L."/>
            <person name="Liu K.W."/>
            <person name="Li Z."/>
            <person name="Hsiao Y.Y."/>
            <person name="Qi Y."/>
            <person name="Fu T."/>
            <person name="Tang G.D."/>
            <person name="Zhang D."/>
            <person name="Sun W.H."/>
            <person name="Liu D.K."/>
            <person name="Li Y."/>
            <person name="Chen G.Z."/>
            <person name="Liu X.D."/>
            <person name="Liao X.Y."/>
            <person name="Jiang Y.T."/>
            <person name="Yu X."/>
            <person name="Hao Y."/>
            <person name="Huang J."/>
            <person name="Zhao X.W."/>
            <person name="Ke S."/>
            <person name="Chen Y.Y."/>
            <person name="Wu W.L."/>
            <person name="Hsu J.L."/>
            <person name="Lin Y.F."/>
            <person name="Huang M.D."/>
            <person name="Li C.Y."/>
            <person name="Huang L."/>
            <person name="Wang Z.W."/>
            <person name="Zhao X."/>
            <person name="Zhong W.Y."/>
            <person name="Peng D.H."/>
            <person name="Ahmad S."/>
            <person name="Lan S."/>
            <person name="Zhang J.S."/>
            <person name="Tsai W.C."/>
            <person name="Van de Peer Y."/>
            <person name="Liu Z.J."/>
        </authorList>
    </citation>
    <scope>NUCLEOTIDE SEQUENCE</scope>
    <source>
        <strain evidence="1">CP</strain>
    </source>
</reference>
<keyword evidence="2" id="KW-1185">Reference proteome</keyword>
<evidence type="ECO:0000313" key="1">
    <source>
        <dbReference type="EMBL" id="KAK1285277.1"/>
    </source>
</evidence>
<protein>
    <submittedName>
        <fullName evidence="1">Uncharacterized protein</fullName>
    </submittedName>
</protein>
<name>A0AAV9CAJ6_ACOCL</name>
<accession>A0AAV9CAJ6</accession>
<dbReference type="PANTHER" id="PTHR36484:SF2">
    <property type="entry name" value="OS01G0558700 PROTEIN"/>
    <property type="match status" value="1"/>
</dbReference>
<reference evidence="1" key="2">
    <citation type="submission" date="2023-06" db="EMBL/GenBank/DDBJ databases">
        <authorList>
            <person name="Ma L."/>
            <person name="Liu K.-W."/>
            <person name="Li Z."/>
            <person name="Hsiao Y.-Y."/>
            <person name="Qi Y."/>
            <person name="Fu T."/>
            <person name="Tang G."/>
            <person name="Zhang D."/>
            <person name="Sun W.-H."/>
            <person name="Liu D.-K."/>
            <person name="Li Y."/>
            <person name="Chen G.-Z."/>
            <person name="Liu X.-D."/>
            <person name="Liao X.-Y."/>
            <person name="Jiang Y.-T."/>
            <person name="Yu X."/>
            <person name="Hao Y."/>
            <person name="Huang J."/>
            <person name="Zhao X.-W."/>
            <person name="Ke S."/>
            <person name="Chen Y.-Y."/>
            <person name="Wu W.-L."/>
            <person name="Hsu J.-L."/>
            <person name="Lin Y.-F."/>
            <person name="Huang M.-D."/>
            <person name="Li C.-Y."/>
            <person name="Huang L."/>
            <person name="Wang Z.-W."/>
            <person name="Zhao X."/>
            <person name="Zhong W.-Y."/>
            <person name="Peng D.-H."/>
            <person name="Ahmad S."/>
            <person name="Lan S."/>
            <person name="Zhang J.-S."/>
            <person name="Tsai W.-C."/>
            <person name="Van De Peer Y."/>
            <person name="Liu Z.-J."/>
        </authorList>
    </citation>
    <scope>NUCLEOTIDE SEQUENCE</scope>
    <source>
        <strain evidence="1">CP</strain>
        <tissue evidence="1">Leaves</tissue>
    </source>
</reference>
<dbReference type="PANTHER" id="PTHR36484">
    <property type="entry name" value="OS01G0558700 PROTEIN"/>
    <property type="match status" value="1"/>
</dbReference>
<dbReference type="EMBL" id="JAUJYO010000020">
    <property type="protein sequence ID" value="KAK1285277.1"/>
    <property type="molecule type" value="Genomic_DNA"/>
</dbReference>
<dbReference type="Proteomes" id="UP001180020">
    <property type="component" value="Unassembled WGS sequence"/>
</dbReference>